<accession>A0AAP0BXW5</accession>
<dbReference type="SMART" id="SM00575">
    <property type="entry name" value="ZnF_PMZ"/>
    <property type="match status" value="1"/>
</dbReference>
<reference evidence="8 9" key="1">
    <citation type="journal article" date="2022" name="Nat. Plants">
        <title>Genomes of leafy and leafless Platanthera orchids illuminate the evolution of mycoheterotrophy.</title>
        <authorList>
            <person name="Li M.H."/>
            <person name="Liu K.W."/>
            <person name="Li Z."/>
            <person name="Lu H.C."/>
            <person name="Ye Q.L."/>
            <person name="Zhang D."/>
            <person name="Wang J.Y."/>
            <person name="Li Y.F."/>
            <person name="Zhong Z.M."/>
            <person name="Liu X."/>
            <person name="Yu X."/>
            <person name="Liu D.K."/>
            <person name="Tu X.D."/>
            <person name="Liu B."/>
            <person name="Hao Y."/>
            <person name="Liao X.Y."/>
            <person name="Jiang Y.T."/>
            <person name="Sun W.H."/>
            <person name="Chen J."/>
            <person name="Chen Y.Q."/>
            <person name="Ai Y."/>
            <person name="Zhai J.W."/>
            <person name="Wu S.S."/>
            <person name="Zhou Z."/>
            <person name="Hsiao Y.Y."/>
            <person name="Wu W.L."/>
            <person name="Chen Y.Y."/>
            <person name="Lin Y.F."/>
            <person name="Hsu J.L."/>
            <person name="Li C.Y."/>
            <person name="Wang Z.W."/>
            <person name="Zhao X."/>
            <person name="Zhong W.Y."/>
            <person name="Ma X.K."/>
            <person name="Ma L."/>
            <person name="Huang J."/>
            <person name="Chen G.Z."/>
            <person name="Huang M.Z."/>
            <person name="Huang L."/>
            <person name="Peng D.H."/>
            <person name="Luo Y.B."/>
            <person name="Zou S.Q."/>
            <person name="Chen S.P."/>
            <person name="Lan S."/>
            <person name="Tsai W.C."/>
            <person name="Van de Peer Y."/>
            <person name="Liu Z.J."/>
        </authorList>
    </citation>
    <scope>NUCLEOTIDE SEQUENCE [LARGE SCALE GENOMIC DNA]</scope>
    <source>
        <strain evidence="8">Lor287</strain>
    </source>
</reference>
<sequence length="394" mass="46075">MKFAWPPDHLCDNPTPSRTIIPRFQRLYVCFSGCRDSFKLCRPFVGLDGCFLKGPYGGQLLTAIGRDPNEQMLPIAYAVVEAENKESWTWFLSLLQTFKELLPGVDHRFCVRHLYNNFRKKYPSKNLKLLLWKAANATYEVEWVRVMQEIHSISNSAYDHLINIDKKLWSKHAFSGFSRCDVVVNNMSEAFNRVILDMRDKPIITMCEDIRIYLMHRWAIIREKVENQSTDVNPKITKKIEEEAKNSGMWMPLWSVNKVFEVVHLPEKFVVDLDKWYCSCGKWRVSGLPCRHSISCMHYLNLEVHLYVPDCFKKTVYGECYQHSIMPANGPNFWPKLKKIEILPPIRRRAPGRPKKKRNMDANEEKSQSKMSRKYGTVRCTRCGVAGHNKRSCQ</sequence>
<feature type="compositionally biased region" description="Basic residues" evidence="5">
    <location>
        <begin position="348"/>
        <end position="358"/>
    </location>
</feature>
<evidence type="ECO:0000256" key="1">
    <source>
        <dbReference type="ARBA" id="ARBA00022723"/>
    </source>
</evidence>
<feature type="region of interest" description="Disordered" evidence="5">
    <location>
        <begin position="348"/>
        <end position="373"/>
    </location>
</feature>
<keyword evidence="9" id="KW-1185">Reference proteome</keyword>
<proteinExistence type="predicted"/>
<protein>
    <recommendedName>
        <fullName evidence="10">SWIM-type domain-containing protein</fullName>
    </recommendedName>
</protein>
<keyword evidence="1" id="KW-0479">Metal-binding</keyword>
<evidence type="ECO:0000256" key="5">
    <source>
        <dbReference type="SAM" id="MobiDB-lite"/>
    </source>
</evidence>
<name>A0AAP0BXW5_9ASPA</name>
<evidence type="ECO:0000256" key="4">
    <source>
        <dbReference type="PROSITE-ProRule" id="PRU00047"/>
    </source>
</evidence>
<evidence type="ECO:0000259" key="6">
    <source>
        <dbReference type="PROSITE" id="PS50158"/>
    </source>
</evidence>
<keyword evidence="3" id="KW-0862">Zinc</keyword>
<dbReference type="PROSITE" id="PS50966">
    <property type="entry name" value="ZF_SWIM"/>
    <property type="match status" value="1"/>
</dbReference>
<evidence type="ECO:0000313" key="9">
    <source>
        <dbReference type="Proteomes" id="UP001418222"/>
    </source>
</evidence>
<dbReference type="GO" id="GO:0003676">
    <property type="term" value="F:nucleic acid binding"/>
    <property type="evidence" value="ECO:0007669"/>
    <property type="project" value="InterPro"/>
</dbReference>
<organism evidence="8 9">
    <name type="scientific">Platanthera zijinensis</name>
    <dbReference type="NCBI Taxonomy" id="2320716"/>
    <lineage>
        <taxon>Eukaryota</taxon>
        <taxon>Viridiplantae</taxon>
        <taxon>Streptophyta</taxon>
        <taxon>Embryophyta</taxon>
        <taxon>Tracheophyta</taxon>
        <taxon>Spermatophyta</taxon>
        <taxon>Magnoliopsida</taxon>
        <taxon>Liliopsida</taxon>
        <taxon>Asparagales</taxon>
        <taxon>Orchidaceae</taxon>
        <taxon>Orchidoideae</taxon>
        <taxon>Orchideae</taxon>
        <taxon>Orchidinae</taxon>
        <taxon>Platanthera</taxon>
    </lineage>
</organism>
<keyword evidence="2 4" id="KW-0863">Zinc-finger</keyword>
<dbReference type="Proteomes" id="UP001418222">
    <property type="component" value="Unassembled WGS sequence"/>
</dbReference>
<dbReference type="InterPro" id="IPR006564">
    <property type="entry name" value="Znf_PMZ"/>
</dbReference>
<feature type="domain" description="CCHC-type" evidence="6">
    <location>
        <begin position="379"/>
        <end position="393"/>
    </location>
</feature>
<comment type="caution">
    <text evidence="8">The sequence shown here is derived from an EMBL/GenBank/DDBJ whole genome shotgun (WGS) entry which is preliminary data.</text>
</comment>
<dbReference type="Pfam" id="PF10551">
    <property type="entry name" value="MULE"/>
    <property type="match status" value="1"/>
</dbReference>
<evidence type="ECO:0000256" key="3">
    <source>
        <dbReference type="ARBA" id="ARBA00022833"/>
    </source>
</evidence>
<dbReference type="PANTHER" id="PTHR31973">
    <property type="entry name" value="POLYPROTEIN, PUTATIVE-RELATED"/>
    <property type="match status" value="1"/>
</dbReference>
<dbReference type="EMBL" id="JBBWWQ010000003">
    <property type="protein sequence ID" value="KAK8952214.1"/>
    <property type="molecule type" value="Genomic_DNA"/>
</dbReference>
<dbReference type="PANTHER" id="PTHR31973:SF187">
    <property type="entry name" value="MUTATOR TRANSPOSASE MUDRA PROTEIN"/>
    <property type="match status" value="1"/>
</dbReference>
<evidence type="ECO:0000256" key="2">
    <source>
        <dbReference type="ARBA" id="ARBA00022771"/>
    </source>
</evidence>
<dbReference type="AlphaFoldDB" id="A0AAP0BXW5"/>
<evidence type="ECO:0000259" key="7">
    <source>
        <dbReference type="PROSITE" id="PS50966"/>
    </source>
</evidence>
<evidence type="ECO:0008006" key="10">
    <source>
        <dbReference type="Google" id="ProtNLM"/>
    </source>
</evidence>
<dbReference type="InterPro" id="IPR007527">
    <property type="entry name" value="Znf_SWIM"/>
</dbReference>
<dbReference type="GO" id="GO:0008270">
    <property type="term" value="F:zinc ion binding"/>
    <property type="evidence" value="ECO:0007669"/>
    <property type="project" value="UniProtKB-KW"/>
</dbReference>
<dbReference type="Pfam" id="PF04434">
    <property type="entry name" value="SWIM"/>
    <property type="match status" value="1"/>
</dbReference>
<dbReference type="PROSITE" id="PS50158">
    <property type="entry name" value="ZF_CCHC"/>
    <property type="match status" value="1"/>
</dbReference>
<gene>
    <name evidence="8" type="ORF">KSP39_PZI004468</name>
</gene>
<feature type="compositionally biased region" description="Basic and acidic residues" evidence="5">
    <location>
        <begin position="359"/>
        <end position="368"/>
    </location>
</feature>
<feature type="domain" description="SWIM-type" evidence="7">
    <location>
        <begin position="269"/>
        <end position="301"/>
    </location>
</feature>
<evidence type="ECO:0000313" key="8">
    <source>
        <dbReference type="EMBL" id="KAK8952214.1"/>
    </source>
</evidence>
<dbReference type="InterPro" id="IPR018289">
    <property type="entry name" value="MULE_transposase_dom"/>
</dbReference>
<dbReference type="InterPro" id="IPR001878">
    <property type="entry name" value="Znf_CCHC"/>
</dbReference>